<feature type="chain" id="PRO_5034917783" evidence="3">
    <location>
        <begin position="22"/>
        <end position="457"/>
    </location>
</feature>
<gene>
    <name evidence="6" type="primary">LOC115751602</name>
</gene>
<evidence type="ECO:0000313" key="6">
    <source>
        <dbReference type="RefSeq" id="XP_030545401.1"/>
    </source>
</evidence>
<dbReference type="PANTHER" id="PTHR13683:SF750">
    <property type="entry name" value="ASPARTYL PROTEASE AED1"/>
    <property type="match status" value="1"/>
</dbReference>
<evidence type="ECO:0000256" key="3">
    <source>
        <dbReference type="SAM" id="SignalP"/>
    </source>
</evidence>
<dbReference type="GO" id="GO:0004190">
    <property type="term" value="F:aspartic-type endopeptidase activity"/>
    <property type="evidence" value="ECO:0007669"/>
    <property type="project" value="InterPro"/>
</dbReference>
<dbReference type="OrthoDB" id="851051at2759"/>
<dbReference type="RefSeq" id="XP_030545401.1">
    <property type="nucleotide sequence ID" value="XM_030689541.2"/>
</dbReference>
<dbReference type="SUPFAM" id="SSF50630">
    <property type="entry name" value="Acid proteases"/>
    <property type="match status" value="1"/>
</dbReference>
<dbReference type="InterPro" id="IPR032861">
    <property type="entry name" value="TAXi_N"/>
</dbReference>
<feature type="signal peptide" evidence="3">
    <location>
        <begin position="1"/>
        <end position="21"/>
    </location>
</feature>
<protein>
    <submittedName>
        <fullName evidence="6">Aspartyl protease family protein At5g10770-like isoform X1</fullName>
    </submittedName>
</protein>
<evidence type="ECO:0000259" key="4">
    <source>
        <dbReference type="PROSITE" id="PS51767"/>
    </source>
</evidence>
<comment type="similarity">
    <text evidence="1">Belongs to the peptidase A1 family.</text>
</comment>
<sequence>MASYTSLHLLLHLLLVLLFSGHEVEKRCAWGREMVYREEDDKYVVEMNSMMPATICKGQVNGRGLTLAHRQGPCSPLAANRQSRNSKVIFRRDQSRVRSMNILGQPSMPTSGDYGENAQLPIRGATPGAGEYVVTIGLGTPKVDLTLIFDTSSDITWTQCEPCLSCYRQQDPMFDPSKSSTYSNPPCKESDCPYSIVYADGSQSNGYYVQDLLTLTPEYQFPDFIFGCSQNNSGDFGRTAGMLGLGQGGATFISHVASKFSNIFCYCIPGSESSNGYLLFGMEALSNCQTNNITPLIIDQNNPSFYFVNLVGIAFGNQKFSLSSQSPPPRTIIDSGTTITRLPPPIYSAIRSEFVRYMSSYPATKPASTLVNTCYDLRGQENVILPKMVLQFENTDVSLDPSAVVWRESDAQVCLAVAPSRRSSNLVIIGNVQQRNLKILYNIQDNKVEFGNGGCDA</sequence>
<dbReference type="InterPro" id="IPR021109">
    <property type="entry name" value="Peptidase_aspartic_dom_sf"/>
</dbReference>
<feature type="active site" evidence="2">
    <location>
        <position position="334"/>
    </location>
</feature>
<feature type="active site" evidence="2">
    <location>
        <position position="150"/>
    </location>
</feature>
<dbReference type="InterPro" id="IPR033121">
    <property type="entry name" value="PEPTIDASE_A1"/>
</dbReference>
<dbReference type="InterPro" id="IPR001461">
    <property type="entry name" value="Aspartic_peptidase_A1"/>
</dbReference>
<keyword evidence="3" id="KW-0732">Signal</keyword>
<organism evidence="5 6">
    <name type="scientific">Rhodamnia argentea</name>
    <dbReference type="NCBI Taxonomy" id="178133"/>
    <lineage>
        <taxon>Eukaryota</taxon>
        <taxon>Viridiplantae</taxon>
        <taxon>Streptophyta</taxon>
        <taxon>Embryophyta</taxon>
        <taxon>Tracheophyta</taxon>
        <taxon>Spermatophyta</taxon>
        <taxon>Magnoliopsida</taxon>
        <taxon>eudicotyledons</taxon>
        <taxon>Gunneridae</taxon>
        <taxon>Pentapetalae</taxon>
        <taxon>rosids</taxon>
        <taxon>malvids</taxon>
        <taxon>Myrtales</taxon>
        <taxon>Myrtaceae</taxon>
        <taxon>Myrtoideae</taxon>
        <taxon>Myrteae</taxon>
        <taxon>Australasian group</taxon>
        <taxon>Rhodamnia</taxon>
    </lineage>
</organism>
<dbReference type="Gene3D" id="2.40.70.10">
    <property type="entry name" value="Acid Proteases"/>
    <property type="match status" value="2"/>
</dbReference>
<evidence type="ECO:0000313" key="5">
    <source>
        <dbReference type="Proteomes" id="UP000827889"/>
    </source>
</evidence>
<feature type="domain" description="Peptidase A1" evidence="4">
    <location>
        <begin position="132"/>
        <end position="451"/>
    </location>
</feature>
<dbReference type="PANTHER" id="PTHR13683">
    <property type="entry name" value="ASPARTYL PROTEASES"/>
    <property type="match status" value="1"/>
</dbReference>
<evidence type="ECO:0000256" key="2">
    <source>
        <dbReference type="PIRSR" id="PIRSR601461-1"/>
    </source>
</evidence>
<reference evidence="6" key="1">
    <citation type="submission" date="2025-08" db="UniProtKB">
        <authorList>
            <consortium name="RefSeq"/>
        </authorList>
    </citation>
    <scope>IDENTIFICATION</scope>
    <source>
        <tissue evidence="6">Leaf</tissue>
    </source>
</reference>
<proteinExistence type="inferred from homology"/>
<dbReference type="KEGG" id="rarg:115751602"/>
<dbReference type="Pfam" id="PF14541">
    <property type="entry name" value="TAXi_C"/>
    <property type="match status" value="1"/>
</dbReference>
<dbReference type="GO" id="GO:0006508">
    <property type="term" value="P:proteolysis"/>
    <property type="evidence" value="ECO:0007669"/>
    <property type="project" value="InterPro"/>
</dbReference>
<dbReference type="AlphaFoldDB" id="A0A8B8QE54"/>
<dbReference type="Proteomes" id="UP000827889">
    <property type="component" value="Chromosome 5"/>
</dbReference>
<evidence type="ECO:0000256" key="1">
    <source>
        <dbReference type="ARBA" id="ARBA00007447"/>
    </source>
</evidence>
<dbReference type="InterPro" id="IPR032799">
    <property type="entry name" value="TAXi_C"/>
</dbReference>
<dbReference type="PROSITE" id="PS51767">
    <property type="entry name" value="PEPTIDASE_A1"/>
    <property type="match status" value="1"/>
</dbReference>
<dbReference type="GeneID" id="115751602"/>
<dbReference type="Pfam" id="PF14543">
    <property type="entry name" value="TAXi_N"/>
    <property type="match status" value="1"/>
</dbReference>
<name>A0A8B8QE54_9MYRT</name>
<accession>A0A8B8QE54</accession>
<keyword evidence="5" id="KW-1185">Reference proteome</keyword>